<organism evidence="1">
    <name type="scientific">Siphoviridae sp. ctvph17</name>
    <dbReference type="NCBI Taxonomy" id="2825724"/>
    <lineage>
        <taxon>Viruses</taxon>
        <taxon>Duplodnaviria</taxon>
        <taxon>Heunggongvirae</taxon>
        <taxon>Uroviricota</taxon>
        <taxon>Caudoviricetes</taxon>
    </lineage>
</organism>
<sequence>MLFAGLDKNSLTQILIPQTIRNGGFPVPA</sequence>
<accession>A0A8S5UJY3</accession>
<evidence type="ECO:0000313" key="1">
    <source>
        <dbReference type="EMBL" id="DAF94678.1"/>
    </source>
</evidence>
<name>A0A8S5UJY3_9CAUD</name>
<reference evidence="1" key="1">
    <citation type="journal article" date="2021" name="Proc. Natl. Acad. Sci. U.S.A.">
        <title>A Catalog of Tens of Thousands of Viruses from Human Metagenomes Reveals Hidden Associations with Chronic Diseases.</title>
        <authorList>
            <person name="Tisza M.J."/>
            <person name="Buck C.B."/>
        </authorList>
    </citation>
    <scope>NUCLEOTIDE SEQUENCE</scope>
    <source>
        <strain evidence="1">Ctvph17</strain>
    </source>
</reference>
<proteinExistence type="predicted"/>
<dbReference type="EMBL" id="BK016095">
    <property type="protein sequence ID" value="DAF94678.1"/>
    <property type="molecule type" value="Genomic_DNA"/>
</dbReference>
<protein>
    <submittedName>
        <fullName evidence="1">Uncharacterized protein</fullName>
    </submittedName>
</protein>